<dbReference type="GO" id="GO:0008289">
    <property type="term" value="F:lipid binding"/>
    <property type="evidence" value="ECO:0007669"/>
    <property type="project" value="UniProtKB-KW"/>
</dbReference>
<dbReference type="PANTHER" id="PTHR33434:SF2">
    <property type="entry name" value="FATTY ACID-BINDING PROTEIN TM_1468"/>
    <property type="match status" value="1"/>
</dbReference>
<evidence type="ECO:0000256" key="1">
    <source>
        <dbReference type="ARBA" id="ARBA00023121"/>
    </source>
</evidence>
<reference evidence="2" key="1">
    <citation type="submission" date="2020-05" db="EMBL/GenBank/DDBJ databases">
        <authorList>
            <person name="Chiriac C."/>
            <person name="Salcher M."/>
            <person name="Ghai R."/>
            <person name="Kavagutti S V."/>
        </authorList>
    </citation>
    <scope>NUCLEOTIDE SEQUENCE</scope>
</reference>
<dbReference type="Gene3D" id="3.30.1180.10">
    <property type="match status" value="1"/>
</dbReference>
<dbReference type="InterPro" id="IPR003797">
    <property type="entry name" value="DegV"/>
</dbReference>
<sequence length="282" mass="29595">MRTLIVTDSTAYIPADYALRLGIEVIPLQVIIGDKSYEEGGEGAEAVLTALRQGILATTSKPTPERFLETYRRAASQGYDAVVSIHLSKAISGTYDSALLAASQAPIPVHVVDSKSLAMGLGFAAISAAHAAEEEIDAMEIVQIATTRAHATVSYFTVATLEQLRRSGRISRGKALVASALAIRPILTMEDGEIVAFEKVRTSTKAIERIEELAINAARGRSVDLAVHHLGALDLANAVAESIQGGLAEDGLVSEVFVSEVGAVVGAHTGPGMIAVVISPRI</sequence>
<dbReference type="AlphaFoldDB" id="A0A6J6PH24"/>
<dbReference type="SUPFAM" id="SSF82549">
    <property type="entry name" value="DAK1/DegV-like"/>
    <property type="match status" value="1"/>
</dbReference>
<protein>
    <submittedName>
        <fullName evidence="2">Unannotated protein</fullName>
    </submittedName>
</protein>
<dbReference type="PANTHER" id="PTHR33434">
    <property type="entry name" value="DEGV DOMAIN-CONTAINING PROTEIN DR_1986-RELATED"/>
    <property type="match status" value="1"/>
</dbReference>
<dbReference type="EMBL" id="CAEZZQ010000042">
    <property type="protein sequence ID" value="CAB4774955.1"/>
    <property type="molecule type" value="Genomic_DNA"/>
</dbReference>
<evidence type="ECO:0000313" key="3">
    <source>
        <dbReference type="EMBL" id="CAB4774955.1"/>
    </source>
</evidence>
<dbReference type="EMBL" id="CAEZXW010000018">
    <property type="protein sequence ID" value="CAB4697949.1"/>
    <property type="molecule type" value="Genomic_DNA"/>
</dbReference>
<gene>
    <name evidence="2" type="ORF">UFOPK2593_00459</name>
    <name evidence="3" type="ORF">UFOPK2894_00809</name>
</gene>
<name>A0A6J6PH24_9ZZZZ</name>
<organism evidence="2">
    <name type="scientific">freshwater metagenome</name>
    <dbReference type="NCBI Taxonomy" id="449393"/>
    <lineage>
        <taxon>unclassified sequences</taxon>
        <taxon>metagenomes</taxon>
        <taxon>ecological metagenomes</taxon>
    </lineage>
</organism>
<accession>A0A6J6PH24</accession>
<dbReference type="InterPro" id="IPR043168">
    <property type="entry name" value="DegV_C"/>
</dbReference>
<evidence type="ECO:0000313" key="2">
    <source>
        <dbReference type="EMBL" id="CAB4697949.1"/>
    </source>
</evidence>
<dbReference type="Pfam" id="PF02645">
    <property type="entry name" value="DegV"/>
    <property type="match status" value="1"/>
</dbReference>
<dbReference type="InterPro" id="IPR050270">
    <property type="entry name" value="DegV_domain_contain"/>
</dbReference>
<dbReference type="Gene3D" id="3.40.50.10170">
    <property type="match status" value="1"/>
</dbReference>
<proteinExistence type="predicted"/>
<dbReference type="PROSITE" id="PS51482">
    <property type="entry name" value="DEGV"/>
    <property type="match status" value="1"/>
</dbReference>
<dbReference type="NCBIfam" id="TIGR00762">
    <property type="entry name" value="DegV"/>
    <property type="match status" value="1"/>
</dbReference>
<keyword evidence="1" id="KW-0446">Lipid-binding</keyword>